<organism evidence="5 6">
    <name type="scientific">Pollutimonas bauzanensis</name>
    <dbReference type="NCBI Taxonomy" id="658167"/>
    <lineage>
        <taxon>Bacteria</taxon>
        <taxon>Pseudomonadati</taxon>
        <taxon>Pseudomonadota</taxon>
        <taxon>Betaproteobacteria</taxon>
        <taxon>Burkholderiales</taxon>
        <taxon>Alcaligenaceae</taxon>
        <taxon>Pollutimonas</taxon>
    </lineage>
</organism>
<evidence type="ECO:0000256" key="1">
    <source>
        <dbReference type="ARBA" id="ARBA00023015"/>
    </source>
</evidence>
<dbReference type="GO" id="GO:0000976">
    <property type="term" value="F:transcription cis-regulatory region binding"/>
    <property type="evidence" value="ECO:0007669"/>
    <property type="project" value="TreeGrafter"/>
</dbReference>
<dbReference type="PANTHER" id="PTHR47894:SF1">
    <property type="entry name" value="HTH-TYPE TRANSCRIPTIONAL REGULATOR VQSM"/>
    <property type="match status" value="1"/>
</dbReference>
<keyword evidence="1" id="KW-0805">Transcription regulation</keyword>
<keyword evidence="6" id="KW-1185">Reference proteome</keyword>
<gene>
    <name evidence="5" type="ORF">SAMN04488135_102310</name>
</gene>
<accession>A0A1M5QLM6</accession>
<keyword evidence="3" id="KW-0804">Transcription</keyword>
<dbReference type="SUPFAM" id="SSF46689">
    <property type="entry name" value="Homeodomain-like"/>
    <property type="match status" value="1"/>
</dbReference>
<protein>
    <submittedName>
        <fullName evidence="5">Transcriptional regulator, AraC family</fullName>
    </submittedName>
</protein>
<dbReference type="InterPro" id="IPR032687">
    <property type="entry name" value="AraC-type_N"/>
</dbReference>
<dbReference type="Pfam" id="PF12625">
    <property type="entry name" value="Arabinose_bd"/>
    <property type="match status" value="1"/>
</dbReference>
<evidence type="ECO:0000256" key="2">
    <source>
        <dbReference type="ARBA" id="ARBA00023125"/>
    </source>
</evidence>
<evidence type="ECO:0000256" key="3">
    <source>
        <dbReference type="ARBA" id="ARBA00023163"/>
    </source>
</evidence>
<dbReference type="GO" id="GO:0005829">
    <property type="term" value="C:cytosol"/>
    <property type="evidence" value="ECO:0007669"/>
    <property type="project" value="TreeGrafter"/>
</dbReference>
<dbReference type="EMBL" id="FQXE01000002">
    <property type="protein sequence ID" value="SHH14701.1"/>
    <property type="molecule type" value="Genomic_DNA"/>
</dbReference>
<sequence length="328" mass="38172">MRGAQSKGVDVQRLLDLADVPASVLDPFGRGSAQQMASLVRCIWKELDDEFMGFTQTRIKRGVFEMMARLVLHCTCIEEMLRLGVRFYNLITDDIIMGVEHVSNEVIFRVDMTRKDLDPAHYFLEFWLVIWHRFLGWASGSPVPLNWAAFAYESPTDYLEEFKYLFPCRHVFNVKHTCISFPIESLRLPIIRNVYELEELLAFAPLNFMTMPNQDQSYTRKIRAFLVSQYGEEMQFPAFGLVADHLHMTEQTLRRRLRDESSSYRGIKENIRRDSALRKLLRGNASIGDIAMSLGYSETRAFTRAFRQWTGTSPVRYRHQILRASESS</sequence>
<dbReference type="InterPro" id="IPR018060">
    <property type="entry name" value="HTH_AraC"/>
</dbReference>
<dbReference type="Gene3D" id="1.10.10.60">
    <property type="entry name" value="Homeodomain-like"/>
    <property type="match status" value="1"/>
</dbReference>
<dbReference type="SMART" id="SM00342">
    <property type="entry name" value="HTH_ARAC"/>
    <property type="match status" value="1"/>
</dbReference>
<name>A0A1M5QLM6_9BURK</name>
<proteinExistence type="predicted"/>
<dbReference type="PANTHER" id="PTHR47894">
    <property type="entry name" value="HTH-TYPE TRANSCRIPTIONAL REGULATOR GADX"/>
    <property type="match status" value="1"/>
</dbReference>
<dbReference type="RefSeq" id="WP_178372266.1">
    <property type="nucleotide sequence ID" value="NZ_FQXE01000002.1"/>
</dbReference>
<evidence type="ECO:0000313" key="6">
    <source>
        <dbReference type="Proteomes" id="UP000184226"/>
    </source>
</evidence>
<keyword evidence="2" id="KW-0238">DNA-binding</keyword>
<dbReference type="InterPro" id="IPR009057">
    <property type="entry name" value="Homeodomain-like_sf"/>
</dbReference>
<dbReference type="AlphaFoldDB" id="A0A1M5QLM6"/>
<dbReference type="InterPro" id="IPR020449">
    <property type="entry name" value="Tscrpt_reg_AraC-type_HTH"/>
</dbReference>
<dbReference type="Proteomes" id="UP000184226">
    <property type="component" value="Unassembled WGS sequence"/>
</dbReference>
<feature type="domain" description="HTH araC/xylS-type" evidence="4">
    <location>
        <begin position="220"/>
        <end position="320"/>
    </location>
</feature>
<dbReference type="Pfam" id="PF12833">
    <property type="entry name" value="HTH_18"/>
    <property type="match status" value="1"/>
</dbReference>
<dbReference type="PRINTS" id="PR00032">
    <property type="entry name" value="HTHARAC"/>
</dbReference>
<evidence type="ECO:0000313" key="5">
    <source>
        <dbReference type="EMBL" id="SHH14701.1"/>
    </source>
</evidence>
<reference evidence="5 6" key="1">
    <citation type="submission" date="2016-11" db="EMBL/GenBank/DDBJ databases">
        <authorList>
            <person name="Jaros S."/>
            <person name="Januszkiewicz K."/>
            <person name="Wedrychowicz H."/>
        </authorList>
    </citation>
    <scope>NUCLEOTIDE SEQUENCE [LARGE SCALE GENOMIC DNA]</scope>
    <source>
        <strain evidence="5 6">CGMCC 1.10190</strain>
    </source>
</reference>
<dbReference type="STRING" id="658167.SAMN04488135_102310"/>
<dbReference type="PROSITE" id="PS01124">
    <property type="entry name" value="HTH_ARAC_FAMILY_2"/>
    <property type="match status" value="1"/>
</dbReference>
<dbReference type="GO" id="GO:0003700">
    <property type="term" value="F:DNA-binding transcription factor activity"/>
    <property type="evidence" value="ECO:0007669"/>
    <property type="project" value="InterPro"/>
</dbReference>
<evidence type="ECO:0000259" key="4">
    <source>
        <dbReference type="PROSITE" id="PS01124"/>
    </source>
</evidence>